<dbReference type="KEGG" id="pacs:FAZ98_21460"/>
<organism evidence="1 2">
    <name type="scientific">Paraburkholderia acidisoli</name>
    <dbReference type="NCBI Taxonomy" id="2571748"/>
    <lineage>
        <taxon>Bacteria</taxon>
        <taxon>Pseudomonadati</taxon>
        <taxon>Pseudomonadota</taxon>
        <taxon>Betaproteobacteria</taxon>
        <taxon>Burkholderiales</taxon>
        <taxon>Burkholderiaceae</taxon>
        <taxon>Paraburkholderia</taxon>
    </lineage>
</organism>
<keyword evidence="2" id="KW-1185">Reference proteome</keyword>
<gene>
    <name evidence="1" type="ORF">FAZ98_21460</name>
</gene>
<dbReference type="EMBL" id="CP046914">
    <property type="protein sequence ID" value="QGZ64292.1"/>
    <property type="molecule type" value="Genomic_DNA"/>
</dbReference>
<reference evidence="1 2" key="1">
    <citation type="submission" date="2019-12" db="EMBL/GenBank/DDBJ databases">
        <title>Paraburkholderia acidiphila 7Q-K02 sp. nov and Paraburkholderia acidisoli DHF22 sp. nov., two strains isolated from forest soil.</title>
        <authorList>
            <person name="Gao Z."/>
            <person name="Qiu L."/>
        </authorList>
    </citation>
    <scope>NUCLEOTIDE SEQUENCE [LARGE SCALE GENOMIC DNA]</scope>
    <source>
        <strain evidence="1 2">DHF22</strain>
    </source>
</reference>
<dbReference type="RefSeq" id="WP_158953575.1">
    <property type="nucleotide sequence ID" value="NZ_CP046914.1"/>
</dbReference>
<evidence type="ECO:0000313" key="2">
    <source>
        <dbReference type="Proteomes" id="UP000433577"/>
    </source>
</evidence>
<evidence type="ECO:0000313" key="1">
    <source>
        <dbReference type="EMBL" id="QGZ64292.1"/>
    </source>
</evidence>
<proteinExistence type="predicted"/>
<accession>A0A7Z2GM14</accession>
<sequence length="46" mass="5031">MGRLIDADEPEEKLSASRWVTAWSGAIGELRIAQLVAERNSSELSS</sequence>
<protein>
    <submittedName>
        <fullName evidence="1">Uncharacterized protein</fullName>
    </submittedName>
</protein>
<dbReference type="OrthoDB" id="9115000at2"/>
<name>A0A7Z2GM14_9BURK</name>
<dbReference type="Proteomes" id="UP000433577">
    <property type="component" value="Chromosome 2"/>
</dbReference>
<dbReference type="AlphaFoldDB" id="A0A7Z2GM14"/>